<comment type="subcellular location">
    <subcellularLocation>
        <location evidence="1">Membrane</location>
        <topology evidence="1">Multi-pass membrane protein</topology>
    </subcellularLocation>
</comment>
<accession>A0A210Q260</accession>
<name>A0A210Q260_MIZYE</name>
<dbReference type="InterPro" id="IPR022343">
    <property type="entry name" value="GCR1-cAMP_receptor"/>
</dbReference>
<dbReference type="InterPro" id="IPR022340">
    <property type="entry name" value="GPCR_GCR1_put"/>
</dbReference>
<feature type="transmembrane region" description="Helical" evidence="8">
    <location>
        <begin position="59"/>
        <end position="77"/>
    </location>
</feature>
<evidence type="ECO:0000313" key="11">
    <source>
        <dbReference type="Proteomes" id="UP000242188"/>
    </source>
</evidence>
<evidence type="ECO:0000256" key="3">
    <source>
        <dbReference type="ARBA" id="ARBA00022989"/>
    </source>
</evidence>
<dbReference type="Pfam" id="PF05462">
    <property type="entry name" value="Dicty_CAR"/>
    <property type="match status" value="1"/>
</dbReference>
<keyword evidence="4" id="KW-0297">G-protein coupled receptor</keyword>
<dbReference type="OrthoDB" id="100006at2759"/>
<dbReference type="PROSITE" id="PS50261">
    <property type="entry name" value="G_PROTEIN_RECEP_F2_4"/>
    <property type="match status" value="1"/>
</dbReference>
<reference evidence="10 11" key="1">
    <citation type="journal article" date="2017" name="Nat. Ecol. Evol.">
        <title>Scallop genome provides insights into evolution of bilaterian karyotype and development.</title>
        <authorList>
            <person name="Wang S."/>
            <person name="Zhang J."/>
            <person name="Jiao W."/>
            <person name="Li J."/>
            <person name="Xun X."/>
            <person name="Sun Y."/>
            <person name="Guo X."/>
            <person name="Huan P."/>
            <person name="Dong B."/>
            <person name="Zhang L."/>
            <person name="Hu X."/>
            <person name="Sun X."/>
            <person name="Wang J."/>
            <person name="Zhao C."/>
            <person name="Wang Y."/>
            <person name="Wang D."/>
            <person name="Huang X."/>
            <person name="Wang R."/>
            <person name="Lv J."/>
            <person name="Li Y."/>
            <person name="Zhang Z."/>
            <person name="Liu B."/>
            <person name="Lu W."/>
            <person name="Hui Y."/>
            <person name="Liang J."/>
            <person name="Zhou Z."/>
            <person name="Hou R."/>
            <person name="Li X."/>
            <person name="Liu Y."/>
            <person name="Li H."/>
            <person name="Ning X."/>
            <person name="Lin Y."/>
            <person name="Zhao L."/>
            <person name="Xing Q."/>
            <person name="Dou J."/>
            <person name="Li Y."/>
            <person name="Mao J."/>
            <person name="Guo H."/>
            <person name="Dou H."/>
            <person name="Li T."/>
            <person name="Mu C."/>
            <person name="Jiang W."/>
            <person name="Fu Q."/>
            <person name="Fu X."/>
            <person name="Miao Y."/>
            <person name="Liu J."/>
            <person name="Yu Q."/>
            <person name="Li R."/>
            <person name="Liao H."/>
            <person name="Li X."/>
            <person name="Kong Y."/>
            <person name="Jiang Z."/>
            <person name="Chourrout D."/>
            <person name="Li R."/>
            <person name="Bao Z."/>
        </authorList>
    </citation>
    <scope>NUCLEOTIDE SEQUENCE [LARGE SCALE GENOMIC DNA]</scope>
    <source>
        <strain evidence="10 11">PY_sf001</strain>
    </source>
</reference>
<evidence type="ECO:0000256" key="6">
    <source>
        <dbReference type="ARBA" id="ARBA00023170"/>
    </source>
</evidence>
<feature type="transmembrane region" description="Helical" evidence="8">
    <location>
        <begin position="218"/>
        <end position="235"/>
    </location>
</feature>
<evidence type="ECO:0000256" key="7">
    <source>
        <dbReference type="ARBA" id="ARBA00023224"/>
    </source>
</evidence>
<evidence type="ECO:0000256" key="8">
    <source>
        <dbReference type="SAM" id="Phobius"/>
    </source>
</evidence>
<gene>
    <name evidence="10" type="ORF">KP79_PYT20065</name>
</gene>
<feature type="domain" description="G-protein coupled receptors family 2 profile 2" evidence="9">
    <location>
        <begin position="22"/>
        <end position="273"/>
    </location>
</feature>
<feature type="transmembrane region" description="Helical" evidence="8">
    <location>
        <begin position="247"/>
        <end position="271"/>
    </location>
</feature>
<evidence type="ECO:0000256" key="4">
    <source>
        <dbReference type="ARBA" id="ARBA00023040"/>
    </source>
</evidence>
<evidence type="ECO:0000259" key="9">
    <source>
        <dbReference type="PROSITE" id="PS50261"/>
    </source>
</evidence>
<dbReference type="PRINTS" id="PR02001">
    <property type="entry name" value="GCR1CAMPR"/>
</dbReference>
<evidence type="ECO:0000256" key="2">
    <source>
        <dbReference type="ARBA" id="ARBA00022692"/>
    </source>
</evidence>
<evidence type="ECO:0000256" key="5">
    <source>
        <dbReference type="ARBA" id="ARBA00023136"/>
    </source>
</evidence>
<dbReference type="Gene3D" id="1.20.1070.10">
    <property type="entry name" value="Rhodopsin 7-helix transmembrane proteins"/>
    <property type="match status" value="1"/>
</dbReference>
<dbReference type="Proteomes" id="UP000242188">
    <property type="component" value="Unassembled WGS sequence"/>
</dbReference>
<feature type="transmembrane region" description="Helical" evidence="8">
    <location>
        <begin position="30"/>
        <end position="47"/>
    </location>
</feature>
<dbReference type="SUPFAM" id="SSF81321">
    <property type="entry name" value="Family A G protein-coupled receptor-like"/>
    <property type="match status" value="1"/>
</dbReference>
<dbReference type="EMBL" id="NEDP02005220">
    <property type="protein sequence ID" value="OWF42821.1"/>
    <property type="molecule type" value="Genomic_DNA"/>
</dbReference>
<dbReference type="PRINTS" id="PR02000">
    <property type="entry name" value="GCR1PLANT"/>
</dbReference>
<keyword evidence="2 8" id="KW-0812">Transmembrane</keyword>
<evidence type="ECO:0000256" key="1">
    <source>
        <dbReference type="ARBA" id="ARBA00004141"/>
    </source>
</evidence>
<comment type="caution">
    <text evidence="10">The sequence shown here is derived from an EMBL/GenBank/DDBJ whole genome shotgun (WGS) entry which is preliminary data.</text>
</comment>
<dbReference type="GO" id="GO:0007189">
    <property type="term" value="P:adenylate cyclase-activating G protein-coupled receptor signaling pathway"/>
    <property type="evidence" value="ECO:0007669"/>
    <property type="project" value="TreeGrafter"/>
</dbReference>
<dbReference type="PANTHER" id="PTHR23112:SF43">
    <property type="entry name" value="CYCLIC AMP RECEPTOR-LIKE PROTEIN A"/>
    <property type="match status" value="1"/>
</dbReference>
<sequence>MNSTSDTDCPLFPDKPGQCDVLIAIRRTTGALSLVGCIFMIAVIWLFKKYAAFSQRLILYLSIGALLNSISYLMGGLRPDGPMCDFQAWWMTFFDWTVLLWVCCITFNLYLNVIKMITKESLEWVYHVLCLGLPLLLSCLPFIGNHYGPAGAWCWIEDNWHWRVGIWYGPLFLAIFCLFVVYIYITYILNRKASSWQGTYDPDTERHKELMKEDIKPLRAYPCIYLAVSIFPLINRIQNAVSPEYPVFPLMVLSALSSPIQGAVNAIVFGLDRETFSRLTPSQIKAAFLKRISRGPGIQEYQHQEDGGTPY</sequence>
<dbReference type="GO" id="GO:0007166">
    <property type="term" value="P:cell surface receptor signaling pathway"/>
    <property type="evidence" value="ECO:0007669"/>
    <property type="project" value="InterPro"/>
</dbReference>
<keyword evidence="6 10" id="KW-0675">Receptor</keyword>
<proteinExistence type="predicted"/>
<keyword evidence="7" id="KW-0807">Transducer</keyword>
<keyword evidence="3 8" id="KW-1133">Transmembrane helix</keyword>
<evidence type="ECO:0000313" key="10">
    <source>
        <dbReference type="EMBL" id="OWF42821.1"/>
    </source>
</evidence>
<dbReference type="InterPro" id="IPR017981">
    <property type="entry name" value="GPCR_2-like_7TM"/>
</dbReference>
<feature type="transmembrane region" description="Helical" evidence="8">
    <location>
        <begin position="124"/>
        <end position="144"/>
    </location>
</feature>
<feature type="transmembrane region" description="Helical" evidence="8">
    <location>
        <begin position="164"/>
        <end position="185"/>
    </location>
</feature>
<organism evidence="10 11">
    <name type="scientific">Mizuhopecten yessoensis</name>
    <name type="common">Japanese scallop</name>
    <name type="synonym">Patinopecten yessoensis</name>
    <dbReference type="NCBI Taxonomy" id="6573"/>
    <lineage>
        <taxon>Eukaryota</taxon>
        <taxon>Metazoa</taxon>
        <taxon>Spiralia</taxon>
        <taxon>Lophotrochozoa</taxon>
        <taxon>Mollusca</taxon>
        <taxon>Bivalvia</taxon>
        <taxon>Autobranchia</taxon>
        <taxon>Pteriomorphia</taxon>
        <taxon>Pectinida</taxon>
        <taxon>Pectinoidea</taxon>
        <taxon>Pectinidae</taxon>
        <taxon>Mizuhopecten</taxon>
    </lineage>
</organism>
<dbReference type="GO" id="GO:0004930">
    <property type="term" value="F:G protein-coupled receptor activity"/>
    <property type="evidence" value="ECO:0007669"/>
    <property type="project" value="UniProtKB-KW"/>
</dbReference>
<keyword evidence="11" id="KW-1185">Reference proteome</keyword>
<keyword evidence="5 8" id="KW-0472">Membrane</keyword>
<feature type="transmembrane region" description="Helical" evidence="8">
    <location>
        <begin position="89"/>
        <end position="112"/>
    </location>
</feature>
<dbReference type="STRING" id="6573.A0A210Q260"/>
<dbReference type="AlphaFoldDB" id="A0A210Q260"/>
<dbReference type="PANTHER" id="PTHR23112">
    <property type="entry name" value="G PROTEIN-COUPLED RECEPTOR 157-RELATED"/>
    <property type="match status" value="1"/>
</dbReference>
<protein>
    <submittedName>
        <fullName evidence="10">Cyclic AMP receptor-like protein A</fullName>
    </submittedName>
</protein>
<dbReference type="GO" id="GO:0005886">
    <property type="term" value="C:plasma membrane"/>
    <property type="evidence" value="ECO:0007669"/>
    <property type="project" value="TreeGrafter"/>
</dbReference>